<evidence type="ECO:0000313" key="1">
    <source>
        <dbReference type="EMBL" id="PMD42372.1"/>
    </source>
</evidence>
<gene>
    <name evidence="1" type="ORF">L207DRAFT_310174</name>
</gene>
<keyword evidence="2" id="KW-1185">Reference proteome</keyword>
<evidence type="ECO:0000313" key="2">
    <source>
        <dbReference type="Proteomes" id="UP000235786"/>
    </source>
</evidence>
<dbReference type="AlphaFoldDB" id="A0A2J6RV28"/>
<dbReference type="EMBL" id="KZ613943">
    <property type="protein sequence ID" value="PMD42372.1"/>
    <property type="molecule type" value="Genomic_DNA"/>
</dbReference>
<reference evidence="1 2" key="1">
    <citation type="submission" date="2016-04" db="EMBL/GenBank/DDBJ databases">
        <title>A degradative enzymes factory behind the ericoid mycorrhizal symbiosis.</title>
        <authorList>
            <consortium name="DOE Joint Genome Institute"/>
            <person name="Martino E."/>
            <person name="Morin E."/>
            <person name="Grelet G."/>
            <person name="Kuo A."/>
            <person name="Kohler A."/>
            <person name="Daghino S."/>
            <person name="Barry K."/>
            <person name="Choi C."/>
            <person name="Cichocki N."/>
            <person name="Clum A."/>
            <person name="Copeland A."/>
            <person name="Hainaut M."/>
            <person name="Haridas S."/>
            <person name="Labutti K."/>
            <person name="Lindquist E."/>
            <person name="Lipzen A."/>
            <person name="Khouja H.-R."/>
            <person name="Murat C."/>
            <person name="Ohm R."/>
            <person name="Olson A."/>
            <person name="Spatafora J."/>
            <person name="Veneault-Fourrey C."/>
            <person name="Henrissat B."/>
            <person name="Grigoriev I."/>
            <person name="Martin F."/>
            <person name="Perotto S."/>
        </authorList>
    </citation>
    <scope>NUCLEOTIDE SEQUENCE [LARGE SCALE GENOMIC DNA]</scope>
    <source>
        <strain evidence="1 2">F</strain>
    </source>
</reference>
<organism evidence="1 2">
    <name type="scientific">Hyaloscypha variabilis (strain UAMH 11265 / GT02V1 / F)</name>
    <name type="common">Meliniomyces variabilis</name>
    <dbReference type="NCBI Taxonomy" id="1149755"/>
    <lineage>
        <taxon>Eukaryota</taxon>
        <taxon>Fungi</taxon>
        <taxon>Dikarya</taxon>
        <taxon>Ascomycota</taxon>
        <taxon>Pezizomycotina</taxon>
        <taxon>Leotiomycetes</taxon>
        <taxon>Helotiales</taxon>
        <taxon>Hyaloscyphaceae</taxon>
        <taxon>Hyaloscypha</taxon>
        <taxon>Hyaloscypha variabilis</taxon>
    </lineage>
</organism>
<name>A0A2J6RV28_HYAVF</name>
<accession>A0A2J6RV28</accession>
<proteinExistence type="predicted"/>
<protein>
    <submittedName>
        <fullName evidence="1">Uncharacterized protein</fullName>
    </submittedName>
</protein>
<sequence>MPCLRPGRESYPIRLPLPSEALPFPSLPLSPALQCPPCLHHPPPLPCSPLPLDTIERPRERFAAAVRVFFLTVRGYRRLFLLRSWLSTVLHLFLWTPMSTSSRTHKWNYPSRPSPFTHHSI</sequence>
<dbReference type="Proteomes" id="UP000235786">
    <property type="component" value="Unassembled WGS sequence"/>
</dbReference>